<dbReference type="InterPro" id="IPR002933">
    <property type="entry name" value="Peptidase_M20"/>
</dbReference>
<dbReference type="InterPro" id="IPR001261">
    <property type="entry name" value="ArgE/DapE_CS"/>
</dbReference>
<dbReference type="AlphaFoldDB" id="A0AA37GNM1"/>
<dbReference type="Pfam" id="PF07687">
    <property type="entry name" value="M20_dimer"/>
    <property type="match status" value="1"/>
</dbReference>
<name>A0AA37GNM1_9PEZI</name>
<dbReference type="PANTHER" id="PTHR43808">
    <property type="entry name" value="ACETYLORNITHINE DEACETYLASE"/>
    <property type="match status" value="1"/>
</dbReference>
<accession>A0AA37GNM1</accession>
<feature type="signal peptide" evidence="7">
    <location>
        <begin position="1"/>
        <end position="18"/>
    </location>
</feature>
<dbReference type="SUPFAM" id="SSF55031">
    <property type="entry name" value="Bacterial exopeptidase dimerisation domain"/>
    <property type="match status" value="1"/>
</dbReference>
<evidence type="ECO:0000313" key="9">
    <source>
        <dbReference type="EMBL" id="GJC83423.1"/>
    </source>
</evidence>
<dbReference type="InterPro" id="IPR050072">
    <property type="entry name" value="Peptidase_M20A"/>
</dbReference>
<sequence length="706" mass="74572">MHLSQFLALGSLLPLAATSRLQQPLGADSSPLTPHGSPAVPGSSSAPSWRDDLLSLHRSLIEIPSISGNESAAGKFLVDYLTGRGYVSSLQFLPPRNNNSNETPRFNVLAWKTNQRNPKPRVVISSHYDVVPPHIPYGISDEDITSDTRISGRGSVDAKASVAAQIIALEDLFSTDKVNPDDVMLLFVIGEEDTGDGMRFFSDSLQEADPPVHFDSVIFGEPTTNKLACGHKGGVFCDITAKGVAGHSGYPWLGKSANEIMIKALAKIITTDLGSTDKWGNTTVNVGQFNGGVAQNVIPAAALARIAVRVAIGPEKDGGNVVKDRIQRILDETDSESLEMTCTHGYGVVEANCDVVGFETIVANYGTDIPNLKGSHTRYLYGPGSILVAHGRDENITVAELEEAVGGYQNPSLGHDVTEIEIPLGVLDNGALLRDNGIDQVVWRHIESRVPDVDALVGCRNASGLRNVDTAILLNDSARDLRQLLPLTLLDLDASAGFGLEIDTGGGSRNNELDTVMLGQNSQLVRSNLVGGVTVANDAVGTNNDGGNVHLLLLQVEERGRHGVCHKGAGDLLIDEFESRQSAALVIRSRLGAVGVLKEVVGPEGPNDAESGSVARCRQRAGIAVSEDRDLGVGRCASDFLQPLSSMVTDGQVGQEVLLQDVLSLLDVSGDDGLGIVLGSTSDAGLQLVNGIGQVDGGRSALLQVI</sequence>
<feature type="compositionally biased region" description="Low complexity" evidence="6">
    <location>
        <begin position="34"/>
        <end position="46"/>
    </location>
</feature>
<evidence type="ECO:0000256" key="6">
    <source>
        <dbReference type="SAM" id="MobiDB-lite"/>
    </source>
</evidence>
<keyword evidence="3" id="KW-0479">Metal-binding</keyword>
<evidence type="ECO:0000256" key="1">
    <source>
        <dbReference type="ARBA" id="ARBA00001947"/>
    </source>
</evidence>
<feature type="chain" id="PRO_5041230314" evidence="7">
    <location>
        <begin position="19"/>
        <end position="706"/>
    </location>
</feature>
<evidence type="ECO:0000256" key="2">
    <source>
        <dbReference type="ARBA" id="ARBA00006247"/>
    </source>
</evidence>
<feature type="region of interest" description="Disordered" evidence="6">
    <location>
        <begin position="24"/>
        <end position="46"/>
    </location>
</feature>
<comment type="cofactor">
    <cofactor evidence="1">
        <name>Zn(2+)</name>
        <dbReference type="ChEBI" id="CHEBI:29105"/>
    </cofactor>
</comment>
<dbReference type="PANTHER" id="PTHR43808:SF30">
    <property type="entry name" value="ACETYLORNITHINE DEACETYLASE"/>
    <property type="match status" value="1"/>
</dbReference>
<keyword evidence="10" id="KW-1185">Reference proteome</keyword>
<dbReference type="PROSITE" id="PS00759">
    <property type="entry name" value="ARGE_DAPE_CPG2_2"/>
    <property type="match status" value="1"/>
</dbReference>
<evidence type="ECO:0000256" key="3">
    <source>
        <dbReference type="ARBA" id="ARBA00022723"/>
    </source>
</evidence>
<protein>
    <submittedName>
        <fullName evidence="9">Peptidase M20 domain-containing protein SMAC_03666.2</fullName>
    </submittedName>
</protein>
<organism evidence="9 10">
    <name type="scientific">Colletotrichum liriopes</name>
    <dbReference type="NCBI Taxonomy" id="708192"/>
    <lineage>
        <taxon>Eukaryota</taxon>
        <taxon>Fungi</taxon>
        <taxon>Dikarya</taxon>
        <taxon>Ascomycota</taxon>
        <taxon>Pezizomycotina</taxon>
        <taxon>Sordariomycetes</taxon>
        <taxon>Hypocreomycetidae</taxon>
        <taxon>Glomerellales</taxon>
        <taxon>Glomerellaceae</taxon>
        <taxon>Colletotrichum</taxon>
        <taxon>Colletotrichum spaethianum species complex</taxon>
    </lineage>
</organism>
<keyword evidence="5" id="KW-0862">Zinc</keyword>
<dbReference type="InterPro" id="IPR036264">
    <property type="entry name" value="Bact_exopeptidase_dim_dom"/>
</dbReference>
<comment type="caution">
    <text evidence="9">The sequence shown here is derived from an EMBL/GenBank/DDBJ whole genome shotgun (WGS) entry which is preliminary data.</text>
</comment>
<dbReference type="Gene3D" id="3.40.630.10">
    <property type="entry name" value="Zn peptidases"/>
    <property type="match status" value="1"/>
</dbReference>
<reference evidence="9 10" key="1">
    <citation type="submission" date="2021-07" db="EMBL/GenBank/DDBJ databases">
        <title>Genome data of Colletotrichum spaethianum.</title>
        <authorList>
            <person name="Utami Y.D."/>
            <person name="Hiruma K."/>
        </authorList>
    </citation>
    <scope>NUCLEOTIDE SEQUENCE [LARGE SCALE GENOMIC DNA]</scope>
    <source>
        <strain evidence="9 10">MAFF 242679</strain>
    </source>
</reference>
<dbReference type="InterPro" id="IPR011650">
    <property type="entry name" value="Peptidase_M20_dimer"/>
</dbReference>
<keyword evidence="7" id="KW-0732">Signal</keyword>
<evidence type="ECO:0000256" key="4">
    <source>
        <dbReference type="ARBA" id="ARBA00022801"/>
    </source>
</evidence>
<dbReference type="SUPFAM" id="SSF53187">
    <property type="entry name" value="Zn-dependent exopeptidases"/>
    <property type="match status" value="1"/>
</dbReference>
<evidence type="ECO:0000313" key="10">
    <source>
        <dbReference type="Proteomes" id="UP001055172"/>
    </source>
</evidence>
<keyword evidence="4" id="KW-0378">Hydrolase</keyword>
<dbReference type="CDD" id="cd05652">
    <property type="entry name" value="M20_ArgE_DapE-like_fungal"/>
    <property type="match status" value="1"/>
</dbReference>
<dbReference type="GO" id="GO:0016787">
    <property type="term" value="F:hydrolase activity"/>
    <property type="evidence" value="ECO:0007669"/>
    <property type="project" value="UniProtKB-KW"/>
</dbReference>
<feature type="domain" description="Peptidase M20 dimerisation" evidence="8">
    <location>
        <begin position="230"/>
        <end position="332"/>
    </location>
</feature>
<comment type="similarity">
    <text evidence="2">Belongs to the peptidase M20A family.</text>
</comment>
<proteinExistence type="inferred from homology"/>
<evidence type="ECO:0000259" key="8">
    <source>
        <dbReference type="Pfam" id="PF07687"/>
    </source>
</evidence>
<dbReference type="Pfam" id="PF01546">
    <property type="entry name" value="Peptidase_M20"/>
    <property type="match status" value="1"/>
</dbReference>
<evidence type="ECO:0000256" key="7">
    <source>
        <dbReference type="SAM" id="SignalP"/>
    </source>
</evidence>
<dbReference type="Proteomes" id="UP001055172">
    <property type="component" value="Unassembled WGS sequence"/>
</dbReference>
<dbReference type="GO" id="GO:0046872">
    <property type="term" value="F:metal ion binding"/>
    <property type="evidence" value="ECO:0007669"/>
    <property type="project" value="UniProtKB-KW"/>
</dbReference>
<evidence type="ECO:0000256" key="5">
    <source>
        <dbReference type="ARBA" id="ARBA00022833"/>
    </source>
</evidence>
<gene>
    <name evidence="9" type="ORF">ColLi_06261</name>
</gene>
<dbReference type="EMBL" id="BPPX01000011">
    <property type="protein sequence ID" value="GJC83423.1"/>
    <property type="molecule type" value="Genomic_DNA"/>
</dbReference>
<dbReference type="Gene3D" id="3.30.70.360">
    <property type="match status" value="1"/>
</dbReference>